<dbReference type="InterPro" id="IPR005467">
    <property type="entry name" value="His_kinase_dom"/>
</dbReference>
<dbReference type="RefSeq" id="WP_307253032.1">
    <property type="nucleotide sequence ID" value="NZ_JAUSUV010000007.1"/>
</dbReference>
<dbReference type="SMART" id="SM00388">
    <property type="entry name" value="HisKA"/>
    <property type="match status" value="1"/>
</dbReference>
<evidence type="ECO:0000256" key="2">
    <source>
        <dbReference type="ARBA" id="ARBA00004651"/>
    </source>
</evidence>
<evidence type="ECO:0000313" key="18">
    <source>
        <dbReference type="Proteomes" id="UP001238450"/>
    </source>
</evidence>
<accession>A0AAJ1WU99</accession>
<dbReference type="EMBL" id="JAUSUV010000007">
    <property type="protein sequence ID" value="MDQ0417791.1"/>
    <property type="molecule type" value="Genomic_DNA"/>
</dbReference>
<evidence type="ECO:0000256" key="1">
    <source>
        <dbReference type="ARBA" id="ARBA00000085"/>
    </source>
</evidence>
<evidence type="ECO:0000256" key="3">
    <source>
        <dbReference type="ARBA" id="ARBA00012438"/>
    </source>
</evidence>
<dbReference type="FunFam" id="3.30.565.10:FF:000006">
    <property type="entry name" value="Sensor histidine kinase WalK"/>
    <property type="match status" value="1"/>
</dbReference>
<evidence type="ECO:0000256" key="6">
    <source>
        <dbReference type="ARBA" id="ARBA00022679"/>
    </source>
</evidence>
<dbReference type="Pfam" id="PF00512">
    <property type="entry name" value="HisKA"/>
    <property type="match status" value="1"/>
</dbReference>
<keyword evidence="6" id="KW-0808">Transferase</keyword>
<dbReference type="SUPFAM" id="SSF158472">
    <property type="entry name" value="HAMP domain-like"/>
    <property type="match status" value="1"/>
</dbReference>
<organism evidence="17 18">
    <name type="scientific">Croceifilum oryzae</name>
    <dbReference type="NCBI Taxonomy" id="1553429"/>
    <lineage>
        <taxon>Bacteria</taxon>
        <taxon>Bacillati</taxon>
        <taxon>Bacillota</taxon>
        <taxon>Bacilli</taxon>
        <taxon>Bacillales</taxon>
        <taxon>Thermoactinomycetaceae</taxon>
        <taxon>Croceifilum</taxon>
    </lineage>
</organism>
<keyword evidence="18" id="KW-1185">Reference proteome</keyword>
<sequence>MSIKMRFLLSYVGVIFFSIILLLIAGFLIIFAITGDAKSIESLYKKTYVQKPLTTEEESVFLDLKLLAKNDSKQLLNQNEMKSFEQEDIQIVVRKGTKVEYASLSLDRQVLDASLPRFEKTNINTRDTIKMNNTFFTYVKFDFYFPDQKEGSIFVLRKASSYTELIREFFPILSGLLLILFIMIIGIVNYFVSRSIIKPIYHLKKAAEKITSGDLDFAIKATSQDEIGQLNQAFEEMRSRLKESVNLQIQYEENRKELLSNISHDLKTPMTSIIGYVEGIKDGVANTPEKMEKYVSTVYVKAKDMDSLIDELFLFSKLDLKKEPFHFETVELHSYLGDYIENLYLDQGIRMEFHPFDQSIYVTADREKLKRVLANVISNCVKYMDKEEKNISISLYERMEDVVVQITDNGKGIEPVALPFIFERFYRAEQSRNSQTGGSGLGLAIAKQIIIEHGGEIWATSEVGKGTSICFSLKKVTRNEGDIID</sequence>
<dbReference type="Gene3D" id="1.10.287.130">
    <property type="match status" value="1"/>
</dbReference>
<comment type="subcellular location">
    <subcellularLocation>
        <location evidence="2">Cell membrane</location>
        <topology evidence="2">Multi-pass membrane protein</topology>
    </subcellularLocation>
</comment>
<dbReference type="PANTHER" id="PTHR45528:SF1">
    <property type="entry name" value="SENSOR HISTIDINE KINASE CPXA"/>
    <property type="match status" value="1"/>
</dbReference>
<dbReference type="Gene3D" id="6.10.340.10">
    <property type="match status" value="1"/>
</dbReference>
<proteinExistence type="predicted"/>
<feature type="domain" description="Histidine kinase" evidence="15">
    <location>
        <begin position="261"/>
        <end position="477"/>
    </location>
</feature>
<keyword evidence="7 14" id="KW-0812">Transmembrane</keyword>
<dbReference type="PANTHER" id="PTHR45528">
    <property type="entry name" value="SENSOR HISTIDINE KINASE CPXA"/>
    <property type="match status" value="1"/>
</dbReference>
<dbReference type="PROSITE" id="PS50109">
    <property type="entry name" value="HIS_KIN"/>
    <property type="match status" value="1"/>
</dbReference>
<keyword evidence="11 14" id="KW-1133">Transmembrane helix</keyword>
<keyword evidence="5" id="KW-0597">Phosphoprotein</keyword>
<dbReference type="AlphaFoldDB" id="A0AAJ1WU99"/>
<evidence type="ECO:0000256" key="11">
    <source>
        <dbReference type="ARBA" id="ARBA00022989"/>
    </source>
</evidence>
<feature type="domain" description="HAMP" evidence="16">
    <location>
        <begin position="194"/>
        <end position="246"/>
    </location>
</feature>
<dbReference type="GO" id="GO:0000155">
    <property type="term" value="F:phosphorelay sensor kinase activity"/>
    <property type="evidence" value="ECO:0007669"/>
    <property type="project" value="InterPro"/>
</dbReference>
<evidence type="ECO:0000256" key="12">
    <source>
        <dbReference type="ARBA" id="ARBA00023012"/>
    </source>
</evidence>
<feature type="transmembrane region" description="Helical" evidence="14">
    <location>
        <begin position="169"/>
        <end position="192"/>
    </location>
</feature>
<reference evidence="17 18" key="1">
    <citation type="submission" date="2023-07" db="EMBL/GenBank/DDBJ databases">
        <title>Genomic Encyclopedia of Type Strains, Phase IV (KMG-IV): sequencing the most valuable type-strain genomes for metagenomic binning, comparative biology and taxonomic classification.</title>
        <authorList>
            <person name="Goeker M."/>
        </authorList>
    </citation>
    <scope>NUCLEOTIDE SEQUENCE [LARGE SCALE GENOMIC DNA]</scope>
    <source>
        <strain evidence="17 18">DSM 46876</strain>
    </source>
</reference>
<gene>
    <name evidence="17" type="ORF">J2Z48_001964</name>
</gene>
<keyword evidence="13 14" id="KW-0472">Membrane</keyword>
<comment type="caution">
    <text evidence="17">The sequence shown here is derived from an EMBL/GenBank/DDBJ whole genome shotgun (WGS) entry which is preliminary data.</text>
</comment>
<comment type="catalytic activity">
    <reaction evidence="1">
        <text>ATP + protein L-histidine = ADP + protein N-phospho-L-histidine.</text>
        <dbReference type="EC" id="2.7.13.3"/>
    </reaction>
</comment>
<dbReference type="Pfam" id="PF00672">
    <property type="entry name" value="HAMP"/>
    <property type="match status" value="1"/>
</dbReference>
<dbReference type="Proteomes" id="UP001238450">
    <property type="component" value="Unassembled WGS sequence"/>
</dbReference>
<dbReference type="SUPFAM" id="SSF47384">
    <property type="entry name" value="Homodimeric domain of signal transducing histidine kinase"/>
    <property type="match status" value="1"/>
</dbReference>
<evidence type="ECO:0000256" key="14">
    <source>
        <dbReference type="SAM" id="Phobius"/>
    </source>
</evidence>
<keyword evidence="12" id="KW-0902">Two-component regulatory system</keyword>
<dbReference type="InterPro" id="IPR036890">
    <property type="entry name" value="HATPase_C_sf"/>
</dbReference>
<dbReference type="InterPro" id="IPR050398">
    <property type="entry name" value="HssS/ArlS-like"/>
</dbReference>
<evidence type="ECO:0000256" key="5">
    <source>
        <dbReference type="ARBA" id="ARBA00022553"/>
    </source>
</evidence>
<evidence type="ECO:0000256" key="8">
    <source>
        <dbReference type="ARBA" id="ARBA00022741"/>
    </source>
</evidence>
<dbReference type="PROSITE" id="PS50885">
    <property type="entry name" value="HAMP"/>
    <property type="match status" value="1"/>
</dbReference>
<dbReference type="EC" id="2.7.13.3" evidence="3"/>
<evidence type="ECO:0000256" key="7">
    <source>
        <dbReference type="ARBA" id="ARBA00022692"/>
    </source>
</evidence>
<dbReference type="PRINTS" id="PR00344">
    <property type="entry name" value="BCTRLSENSOR"/>
</dbReference>
<evidence type="ECO:0000256" key="9">
    <source>
        <dbReference type="ARBA" id="ARBA00022777"/>
    </source>
</evidence>
<evidence type="ECO:0000256" key="10">
    <source>
        <dbReference type="ARBA" id="ARBA00022840"/>
    </source>
</evidence>
<dbReference type="GO" id="GO:0005524">
    <property type="term" value="F:ATP binding"/>
    <property type="evidence" value="ECO:0007669"/>
    <property type="project" value="UniProtKB-KW"/>
</dbReference>
<evidence type="ECO:0000313" key="17">
    <source>
        <dbReference type="EMBL" id="MDQ0417791.1"/>
    </source>
</evidence>
<keyword evidence="8" id="KW-0547">Nucleotide-binding</keyword>
<dbReference type="FunFam" id="1.10.287.130:FF:000001">
    <property type="entry name" value="Two-component sensor histidine kinase"/>
    <property type="match status" value="1"/>
</dbReference>
<dbReference type="CDD" id="cd00082">
    <property type="entry name" value="HisKA"/>
    <property type="match status" value="1"/>
</dbReference>
<evidence type="ECO:0000256" key="13">
    <source>
        <dbReference type="ARBA" id="ARBA00023136"/>
    </source>
</evidence>
<name>A0AAJ1WU99_9BACL</name>
<dbReference type="Pfam" id="PF02518">
    <property type="entry name" value="HATPase_c"/>
    <property type="match status" value="1"/>
</dbReference>
<dbReference type="CDD" id="cd06225">
    <property type="entry name" value="HAMP"/>
    <property type="match status" value="1"/>
</dbReference>
<evidence type="ECO:0000259" key="15">
    <source>
        <dbReference type="PROSITE" id="PS50109"/>
    </source>
</evidence>
<evidence type="ECO:0000259" key="16">
    <source>
        <dbReference type="PROSITE" id="PS50885"/>
    </source>
</evidence>
<dbReference type="InterPro" id="IPR004358">
    <property type="entry name" value="Sig_transdc_His_kin-like_C"/>
</dbReference>
<dbReference type="InterPro" id="IPR003661">
    <property type="entry name" value="HisK_dim/P_dom"/>
</dbReference>
<keyword evidence="4" id="KW-1003">Cell membrane</keyword>
<dbReference type="InterPro" id="IPR003660">
    <property type="entry name" value="HAMP_dom"/>
</dbReference>
<dbReference type="Gene3D" id="3.30.565.10">
    <property type="entry name" value="Histidine kinase-like ATPase, C-terminal domain"/>
    <property type="match status" value="1"/>
</dbReference>
<dbReference type="SUPFAM" id="SSF55874">
    <property type="entry name" value="ATPase domain of HSP90 chaperone/DNA topoisomerase II/histidine kinase"/>
    <property type="match status" value="1"/>
</dbReference>
<dbReference type="GO" id="GO:0005886">
    <property type="term" value="C:plasma membrane"/>
    <property type="evidence" value="ECO:0007669"/>
    <property type="project" value="UniProtKB-SubCell"/>
</dbReference>
<feature type="transmembrane region" description="Helical" evidence="14">
    <location>
        <begin position="7"/>
        <end position="33"/>
    </location>
</feature>
<dbReference type="SMART" id="SM00387">
    <property type="entry name" value="HATPase_c"/>
    <property type="match status" value="1"/>
</dbReference>
<protein>
    <recommendedName>
        <fullName evidence="3">histidine kinase</fullName>
        <ecNumber evidence="3">2.7.13.3</ecNumber>
    </recommendedName>
</protein>
<dbReference type="InterPro" id="IPR003594">
    <property type="entry name" value="HATPase_dom"/>
</dbReference>
<evidence type="ECO:0000256" key="4">
    <source>
        <dbReference type="ARBA" id="ARBA00022475"/>
    </source>
</evidence>
<dbReference type="InterPro" id="IPR036097">
    <property type="entry name" value="HisK_dim/P_sf"/>
</dbReference>
<dbReference type="CDD" id="cd00075">
    <property type="entry name" value="HATPase"/>
    <property type="match status" value="1"/>
</dbReference>
<keyword evidence="10" id="KW-0067">ATP-binding</keyword>
<dbReference type="SMART" id="SM00304">
    <property type="entry name" value="HAMP"/>
    <property type="match status" value="1"/>
</dbReference>
<keyword evidence="9 17" id="KW-0418">Kinase</keyword>